<evidence type="ECO:0000259" key="4">
    <source>
        <dbReference type="PROSITE" id="PS51762"/>
    </source>
</evidence>
<proteinExistence type="inferred from homology"/>
<dbReference type="EC" id="3.2.1.73" evidence="5"/>
<dbReference type="PATRIC" id="fig|37916.4.peg.1842"/>
<feature type="signal peptide" evidence="3">
    <location>
        <begin position="1"/>
        <end position="38"/>
    </location>
</feature>
<organism evidence="5 6">
    <name type="scientific">Mycolicibacterium chlorophenolicum</name>
    <dbReference type="NCBI Taxonomy" id="37916"/>
    <lineage>
        <taxon>Bacteria</taxon>
        <taxon>Bacillati</taxon>
        <taxon>Actinomycetota</taxon>
        <taxon>Actinomycetes</taxon>
        <taxon>Mycobacteriales</taxon>
        <taxon>Mycobacteriaceae</taxon>
        <taxon>Mycolicibacterium</taxon>
    </lineage>
</organism>
<dbReference type="PANTHER" id="PTHR10963:SF55">
    <property type="entry name" value="GLYCOSIDE HYDROLASE FAMILY 16 PROTEIN"/>
    <property type="match status" value="1"/>
</dbReference>
<dbReference type="EMBL" id="JYNL01000020">
    <property type="protein sequence ID" value="KMO78013.1"/>
    <property type="molecule type" value="Genomic_DNA"/>
</dbReference>
<feature type="compositionally biased region" description="Basic and acidic residues" evidence="2">
    <location>
        <begin position="118"/>
        <end position="135"/>
    </location>
</feature>
<evidence type="ECO:0000313" key="5">
    <source>
        <dbReference type="EMBL" id="KMO78013.1"/>
    </source>
</evidence>
<evidence type="ECO:0000256" key="2">
    <source>
        <dbReference type="SAM" id="MobiDB-lite"/>
    </source>
</evidence>
<keyword evidence="5" id="KW-0378">Hydrolase</keyword>
<evidence type="ECO:0000256" key="3">
    <source>
        <dbReference type="SAM" id="SignalP"/>
    </source>
</evidence>
<dbReference type="InterPro" id="IPR013320">
    <property type="entry name" value="ConA-like_dom_sf"/>
</dbReference>
<evidence type="ECO:0000256" key="1">
    <source>
        <dbReference type="ARBA" id="ARBA00006865"/>
    </source>
</evidence>
<comment type="caution">
    <text evidence="5">The sequence shown here is derived from an EMBL/GenBank/DDBJ whole genome shotgun (WGS) entry which is preliminary data.</text>
</comment>
<dbReference type="SUPFAM" id="SSF49899">
    <property type="entry name" value="Concanavalin A-like lectins/glucanases"/>
    <property type="match status" value="1"/>
</dbReference>
<reference evidence="5 6" key="1">
    <citation type="journal article" date="2015" name="Genome Biol. Evol.">
        <title>Characterization of Three Mycobacterium spp. with Potential Use in Bioremediation by Genome Sequencing and Comparative Genomics.</title>
        <authorList>
            <person name="Das S."/>
            <person name="Pettersson B.M."/>
            <person name="Behra P.R."/>
            <person name="Ramesh M."/>
            <person name="Dasgupta S."/>
            <person name="Bhattacharya A."/>
            <person name="Kirsebom L.A."/>
        </authorList>
    </citation>
    <scope>NUCLEOTIDE SEQUENCE [LARGE SCALE GENOMIC DNA]</scope>
    <source>
        <strain evidence="5 6">DSM 43826</strain>
    </source>
</reference>
<dbReference type="AlphaFoldDB" id="A0A0J6W846"/>
<accession>A0A0J6W846</accession>
<keyword evidence="3" id="KW-0732">Signal</keyword>
<dbReference type="InterPro" id="IPR050546">
    <property type="entry name" value="Glycosyl_Hydrlase_16"/>
</dbReference>
<sequence precursor="true">MHCTQRSAPTIVSGKHLLAGGFIAAALMAGGVAGAACAAASPADADADTSQTSASSASSAGSTTEAADRPDTSTKEDDRDSGERGRDTESQDSENTDAAESAPRDSTEDVDAADAAPEDTRPARHERTRRAERVRAAVADTSEPVVRRSARRTEPEPAPAAAKAVTTTLATAPGATATATATATASDPVLVAAANSTRVTVGSMIVDSLYSMGIRSSRMGTTWLDIPVSQATADRWLVKRKRIYRDVVVTTPSQPRLLWETNFSSREEALKYWGMQTGRWGQSAGENQYYTDGNNMTVDADGNLVITARREPAPDGLGAPYNYTSARVVTYGKQSIGVGTRVEARIKMPVDQGLLPAFWSVGLEPGHEFDWPRQGEIDIAEVPGFGTPEAARMWTGNIHGPSKANNTVDVKLNGVDADLGVDLSADFHVYGMDWYADRITWRVDGVEVGSVTKAQYEALGGDWTPFSGQWQHYLILNVAVGNPWTGDPSASAPLNAEMKVDWVRAYQL</sequence>
<feature type="compositionally biased region" description="Low complexity" evidence="2">
    <location>
        <begin position="41"/>
        <end position="65"/>
    </location>
</feature>
<dbReference type="Proteomes" id="UP000036513">
    <property type="component" value="Unassembled WGS sequence"/>
</dbReference>
<dbReference type="STRING" id="37916.MCHLDSM_01924"/>
<protein>
    <submittedName>
        <fullName evidence="5">Beta-glucanase</fullName>
        <ecNumber evidence="5">3.2.1.73</ecNumber>
    </submittedName>
</protein>
<dbReference type="CDD" id="cd08023">
    <property type="entry name" value="GH16_laminarinase_like"/>
    <property type="match status" value="1"/>
</dbReference>
<feature type="compositionally biased region" description="Basic and acidic residues" evidence="2">
    <location>
        <begin position="66"/>
        <end position="89"/>
    </location>
</feature>
<dbReference type="InterPro" id="IPR000757">
    <property type="entry name" value="Beta-glucanase-like"/>
</dbReference>
<feature type="chain" id="PRO_5038441456" evidence="3">
    <location>
        <begin position="39"/>
        <end position="508"/>
    </location>
</feature>
<evidence type="ECO:0000313" key="6">
    <source>
        <dbReference type="Proteomes" id="UP000036513"/>
    </source>
</evidence>
<keyword evidence="5" id="KW-0326">Glycosidase</keyword>
<dbReference type="Pfam" id="PF00722">
    <property type="entry name" value="Glyco_hydro_16"/>
    <property type="match status" value="1"/>
</dbReference>
<dbReference type="PROSITE" id="PS51762">
    <property type="entry name" value="GH16_2"/>
    <property type="match status" value="1"/>
</dbReference>
<dbReference type="GO" id="GO:0042972">
    <property type="term" value="F:licheninase activity"/>
    <property type="evidence" value="ECO:0007669"/>
    <property type="project" value="UniProtKB-EC"/>
</dbReference>
<dbReference type="PANTHER" id="PTHR10963">
    <property type="entry name" value="GLYCOSYL HYDROLASE-RELATED"/>
    <property type="match status" value="1"/>
</dbReference>
<gene>
    <name evidence="5" type="primary">bglA_1</name>
    <name evidence="5" type="ORF">MCHLDSM_01924</name>
</gene>
<feature type="region of interest" description="Disordered" evidence="2">
    <location>
        <begin position="41"/>
        <end position="162"/>
    </location>
</feature>
<comment type="similarity">
    <text evidence="1">Belongs to the glycosyl hydrolase 16 family.</text>
</comment>
<dbReference type="Gene3D" id="2.60.120.200">
    <property type="match status" value="1"/>
</dbReference>
<keyword evidence="6" id="KW-1185">Reference proteome</keyword>
<feature type="domain" description="GH16" evidence="4">
    <location>
        <begin position="221"/>
        <end position="508"/>
    </location>
</feature>
<name>A0A0J6W846_9MYCO</name>
<dbReference type="GO" id="GO:0005975">
    <property type="term" value="P:carbohydrate metabolic process"/>
    <property type="evidence" value="ECO:0007669"/>
    <property type="project" value="InterPro"/>
</dbReference>
<dbReference type="SMR" id="A0A0J6W846"/>